<evidence type="ECO:0000256" key="4">
    <source>
        <dbReference type="ARBA" id="ARBA00022679"/>
    </source>
</evidence>
<dbReference type="PANTHER" id="PTHR43304">
    <property type="entry name" value="PHYTOCHROME-LIKE PROTEIN CPH1"/>
    <property type="match status" value="1"/>
</dbReference>
<keyword evidence="3" id="KW-0597">Phosphoprotein</keyword>
<feature type="domain" description="PAS" evidence="8">
    <location>
        <begin position="934"/>
        <end position="981"/>
    </location>
</feature>
<feature type="domain" description="PAS" evidence="8">
    <location>
        <begin position="4"/>
        <end position="74"/>
    </location>
</feature>
<evidence type="ECO:0000259" key="8">
    <source>
        <dbReference type="PROSITE" id="PS50112"/>
    </source>
</evidence>
<dbReference type="InterPro" id="IPR003661">
    <property type="entry name" value="HisK_dim/P_dom"/>
</dbReference>
<dbReference type="Pfam" id="PF00512">
    <property type="entry name" value="HisKA"/>
    <property type="match status" value="1"/>
</dbReference>
<dbReference type="PANTHER" id="PTHR43304:SF1">
    <property type="entry name" value="PAC DOMAIN-CONTAINING PROTEIN"/>
    <property type="match status" value="1"/>
</dbReference>
<dbReference type="InterPro" id="IPR013655">
    <property type="entry name" value="PAS_fold_3"/>
</dbReference>
<comment type="caution">
    <text evidence="10">The sequence shown here is derived from an EMBL/GenBank/DDBJ whole genome shotgun (WGS) entry which is preliminary data.</text>
</comment>
<feature type="coiled-coil region" evidence="6">
    <location>
        <begin position="1027"/>
        <end position="1054"/>
    </location>
</feature>
<evidence type="ECO:0000259" key="7">
    <source>
        <dbReference type="PROSITE" id="PS50109"/>
    </source>
</evidence>
<organism evidence="10">
    <name type="scientific">marine sediment metagenome</name>
    <dbReference type="NCBI Taxonomy" id="412755"/>
    <lineage>
        <taxon>unclassified sequences</taxon>
        <taxon>metagenomes</taxon>
        <taxon>ecological metagenomes</taxon>
    </lineage>
</organism>
<feature type="domain" description="PAS" evidence="8">
    <location>
        <begin position="397"/>
        <end position="443"/>
    </location>
</feature>
<feature type="domain" description="PAC" evidence="9">
    <location>
        <begin position="599"/>
        <end position="651"/>
    </location>
</feature>
<feature type="domain" description="PAC" evidence="9">
    <location>
        <begin position="78"/>
        <end position="130"/>
    </location>
</feature>
<evidence type="ECO:0000259" key="9">
    <source>
        <dbReference type="PROSITE" id="PS50113"/>
    </source>
</evidence>
<dbReference type="Pfam" id="PF00989">
    <property type="entry name" value="PAS"/>
    <property type="match status" value="4"/>
</dbReference>
<evidence type="ECO:0000256" key="2">
    <source>
        <dbReference type="ARBA" id="ARBA00012438"/>
    </source>
</evidence>
<sequence>MKEYEEIFKSTFEQVAVGLAHVGLDGKFIRINQRLCDILKYSHEELLSLTIQDITYPDDRKDIIKARDSLLTGESSVYITEKRYIRKDRSLVWGNLTVSIAYNSEGAYQYFISVIEDITEKKERERKLIKSDEAYRNMINNLDIGFYKGELNGKLLIHNQKFNEILGFDPSESLVGSLALRFTDDKESLKKYHEKLINQGFIKDFILPIQDTKNNAKYVQLNSHLIKDENGIPIAVEGTVMNITEKFVLEQKLKQSEKRYRALLEDMLEGYYTVDFKGNYTYVNDYFCKTLECSKEEVLGKNYRFIYDEKTSKRLFKLFNQVYKSEIPLIHTSRAKMAMNGQKRVFLEGLITKRGKRVLHEGVIDLLYDSEGNKIGFYGYIRDITNKVTAEQNLKESEKKYRGILENMIEGYFENDLKGNYTFVNDYFCKILGYTREELLGKNYRFNYNEKRSKEVYGLYNQLYKNEISPPLIYEDLFLSSGGETTYIEGLADLRYDSEGIKIGFYGFIRDVTKRKRSEQNLKESENKYREILENMMEGYYEVDLKGNFTFFNNALCELLKYSPEESMGLYYKRFIDEENSKRIFEAFNEVYRTGIQRPRFQYELITKNGEKLFGETSISLKYDSDGRKIGFCGFLRDNTEKKIAEQNLQQSEKKYREILENMKEGYFEVDLRGNLTFVNDYYCKLLGHSSKEEILGKSYRVFQDEKTSDKLFKIYNSLYKNEIPTPVMLEREQLTPSGETIYYEALVSLKYNSEGNKVGFFGLMRDITERTEAEQKLKESEEKYRGILENIKEGYFESDLKGNYTFVNNHLCKILGYTREELLGKNYHMTHDEKSIKEVFKLFNQLYNNEISPPLVYERQVLTQSGETPFIEGLVELKYDSEGNKVGFFGLVRDITERKIAEQRLKESEEKFRLLTEQSLMGIGILQNNLYKYVNQEFANILGYTIGEILNWKPGEYNKIIYPKDRLHVREQSTKKQKGKNEVRNRYELRIIKKTGEIVWVEIFSGTIIYEGKKADLITISNITKRKKVEAVLEEQQKELKEINELKSEFLRRASHELKTPLISIKGFTNLLLHLHSEEFNPDVISMLFEVDQGCQRLEDIIHTIIKTTKLESSTLELHTSKEDLSFLIRFCIKELHFLVSSRNHTLIVNIQDKIITNFNKEQMYEVITNLISNSIKYTPPNGEIRIQTEINEKNVVVSIQDNGIGFTESEKKKIFQQFGKIERYGQGLDVGIDGTGLGLHISKKIIELHKGEIWMESEGKNRGSTFFFSLPLNST</sequence>
<evidence type="ECO:0000313" key="10">
    <source>
        <dbReference type="EMBL" id="KKN31618.1"/>
    </source>
</evidence>
<feature type="domain" description="PAC" evidence="9">
    <location>
        <begin position="986"/>
        <end position="1036"/>
    </location>
</feature>
<dbReference type="CDD" id="cd00130">
    <property type="entry name" value="PAS"/>
    <property type="match status" value="7"/>
</dbReference>
<evidence type="ECO:0000256" key="5">
    <source>
        <dbReference type="ARBA" id="ARBA00022777"/>
    </source>
</evidence>
<keyword evidence="6" id="KW-0175">Coiled coil</keyword>
<dbReference type="InterPro" id="IPR005467">
    <property type="entry name" value="His_kinase_dom"/>
</dbReference>
<dbReference type="InterPro" id="IPR035965">
    <property type="entry name" value="PAS-like_dom_sf"/>
</dbReference>
<feature type="domain" description="PAS" evidence="8">
    <location>
        <begin position="652"/>
        <end position="693"/>
    </location>
</feature>
<dbReference type="InterPro" id="IPR036890">
    <property type="entry name" value="HATPase_C_sf"/>
</dbReference>
<feature type="domain" description="PAC" evidence="9">
    <location>
        <begin position="344"/>
        <end position="396"/>
    </location>
</feature>
<feature type="domain" description="PAS" evidence="8">
    <location>
        <begin position="525"/>
        <end position="595"/>
    </location>
</feature>
<dbReference type="InterPro" id="IPR003594">
    <property type="entry name" value="HATPase_dom"/>
</dbReference>
<dbReference type="PRINTS" id="PR00344">
    <property type="entry name" value="BCTRLSENSOR"/>
</dbReference>
<feature type="domain" description="PAS" evidence="8">
    <location>
        <begin position="781"/>
        <end position="834"/>
    </location>
</feature>
<dbReference type="PROSITE" id="PS50113">
    <property type="entry name" value="PAC"/>
    <property type="match status" value="7"/>
</dbReference>
<dbReference type="SMART" id="SM00091">
    <property type="entry name" value="PAS"/>
    <property type="match status" value="8"/>
</dbReference>
<reference evidence="10" key="1">
    <citation type="journal article" date="2015" name="Nature">
        <title>Complex archaea that bridge the gap between prokaryotes and eukaryotes.</title>
        <authorList>
            <person name="Spang A."/>
            <person name="Saw J.H."/>
            <person name="Jorgensen S.L."/>
            <person name="Zaremba-Niedzwiedzka K."/>
            <person name="Martijn J."/>
            <person name="Lind A.E."/>
            <person name="van Eijk R."/>
            <person name="Schleper C."/>
            <person name="Guy L."/>
            <person name="Ettema T.J."/>
        </authorList>
    </citation>
    <scope>NUCLEOTIDE SEQUENCE</scope>
</reference>
<evidence type="ECO:0000256" key="6">
    <source>
        <dbReference type="SAM" id="Coils"/>
    </source>
</evidence>
<dbReference type="GO" id="GO:0000155">
    <property type="term" value="F:phosphorelay sensor kinase activity"/>
    <property type="evidence" value="ECO:0007669"/>
    <property type="project" value="InterPro"/>
</dbReference>
<dbReference type="InterPro" id="IPR000014">
    <property type="entry name" value="PAS"/>
</dbReference>
<dbReference type="PROSITE" id="PS50112">
    <property type="entry name" value="PAS"/>
    <property type="match status" value="8"/>
</dbReference>
<comment type="catalytic activity">
    <reaction evidence="1">
        <text>ATP + protein L-histidine = ADP + protein N-phospho-L-histidine.</text>
        <dbReference type="EC" id="2.7.13.3"/>
    </reaction>
</comment>
<evidence type="ECO:0000256" key="3">
    <source>
        <dbReference type="ARBA" id="ARBA00022553"/>
    </source>
</evidence>
<dbReference type="Pfam" id="PF02518">
    <property type="entry name" value="HATPase_c"/>
    <property type="match status" value="1"/>
</dbReference>
<dbReference type="SUPFAM" id="SSF47384">
    <property type="entry name" value="Homodimeric domain of signal transducing histidine kinase"/>
    <property type="match status" value="1"/>
</dbReference>
<dbReference type="CDD" id="cd00082">
    <property type="entry name" value="HisKA"/>
    <property type="match status" value="1"/>
</dbReference>
<feature type="domain" description="PAC" evidence="9">
    <location>
        <begin position="856"/>
        <end position="908"/>
    </location>
</feature>
<name>A0A0F9SR12_9ZZZZ</name>
<dbReference type="SMART" id="SM00086">
    <property type="entry name" value="PAC"/>
    <property type="match status" value="8"/>
</dbReference>
<dbReference type="Pfam" id="PF08447">
    <property type="entry name" value="PAS_3"/>
    <property type="match status" value="1"/>
</dbReference>
<accession>A0A0F9SR12</accession>
<dbReference type="EMBL" id="LAZR01002314">
    <property type="protein sequence ID" value="KKN31618.1"/>
    <property type="molecule type" value="Genomic_DNA"/>
</dbReference>
<dbReference type="SUPFAM" id="SSF55785">
    <property type="entry name" value="PYP-like sensor domain (PAS domain)"/>
    <property type="match status" value="8"/>
</dbReference>
<dbReference type="InterPro" id="IPR004358">
    <property type="entry name" value="Sig_transdc_His_kin-like_C"/>
</dbReference>
<dbReference type="InterPro" id="IPR052162">
    <property type="entry name" value="Sensor_kinase/Photoreceptor"/>
</dbReference>
<protein>
    <recommendedName>
        <fullName evidence="2">histidine kinase</fullName>
        <ecNumber evidence="2">2.7.13.3</ecNumber>
    </recommendedName>
</protein>
<feature type="domain" description="PAS" evidence="8">
    <location>
        <begin position="131"/>
        <end position="200"/>
    </location>
</feature>
<dbReference type="SMART" id="SM00387">
    <property type="entry name" value="HATPase_c"/>
    <property type="match status" value="1"/>
</dbReference>
<feature type="domain" description="Histidine kinase" evidence="7">
    <location>
        <begin position="1054"/>
        <end position="1276"/>
    </location>
</feature>
<keyword evidence="4" id="KW-0808">Transferase</keyword>
<dbReference type="SUPFAM" id="SSF55874">
    <property type="entry name" value="ATPase domain of HSP90 chaperone/DNA topoisomerase II/histidine kinase"/>
    <property type="match status" value="1"/>
</dbReference>
<feature type="coiled-coil region" evidence="6">
    <location>
        <begin position="892"/>
        <end position="919"/>
    </location>
</feature>
<gene>
    <name evidence="10" type="ORF">LCGC14_0822190</name>
</gene>
<dbReference type="EC" id="2.7.13.3" evidence="2"/>
<dbReference type="InterPro" id="IPR001610">
    <property type="entry name" value="PAC"/>
</dbReference>
<dbReference type="InterPro" id="IPR000700">
    <property type="entry name" value="PAS-assoc_C"/>
</dbReference>
<dbReference type="Gene3D" id="3.30.450.20">
    <property type="entry name" value="PAS domain"/>
    <property type="match status" value="8"/>
</dbReference>
<dbReference type="Pfam" id="PF13426">
    <property type="entry name" value="PAS_9"/>
    <property type="match status" value="3"/>
</dbReference>
<evidence type="ECO:0000256" key="1">
    <source>
        <dbReference type="ARBA" id="ARBA00000085"/>
    </source>
</evidence>
<feature type="domain" description="PAS" evidence="8">
    <location>
        <begin position="256"/>
        <end position="326"/>
    </location>
</feature>
<dbReference type="NCBIfam" id="TIGR00229">
    <property type="entry name" value="sensory_box"/>
    <property type="match status" value="8"/>
</dbReference>
<feature type="coiled-coil region" evidence="6">
    <location>
        <begin position="764"/>
        <end position="791"/>
    </location>
</feature>
<feature type="domain" description="PAC" evidence="9">
    <location>
        <begin position="472"/>
        <end position="524"/>
    </location>
</feature>
<dbReference type="Gene3D" id="3.30.565.10">
    <property type="entry name" value="Histidine kinase-like ATPase, C-terminal domain"/>
    <property type="match status" value="1"/>
</dbReference>
<dbReference type="AlphaFoldDB" id="A0A0F9SR12"/>
<keyword evidence="5" id="KW-0418">Kinase</keyword>
<dbReference type="CDD" id="cd00075">
    <property type="entry name" value="HATPase"/>
    <property type="match status" value="1"/>
</dbReference>
<dbReference type="Gene3D" id="1.10.287.130">
    <property type="match status" value="1"/>
</dbReference>
<dbReference type="SMART" id="SM00388">
    <property type="entry name" value="HisKA"/>
    <property type="match status" value="1"/>
</dbReference>
<feature type="domain" description="PAC" evidence="9">
    <location>
        <begin position="728"/>
        <end position="780"/>
    </location>
</feature>
<dbReference type="PROSITE" id="PS50109">
    <property type="entry name" value="HIS_KIN"/>
    <property type="match status" value="1"/>
</dbReference>
<dbReference type="InterPro" id="IPR013767">
    <property type="entry name" value="PAS_fold"/>
</dbReference>
<proteinExistence type="predicted"/>
<dbReference type="GO" id="GO:0006355">
    <property type="term" value="P:regulation of DNA-templated transcription"/>
    <property type="evidence" value="ECO:0007669"/>
    <property type="project" value="InterPro"/>
</dbReference>
<dbReference type="FunFam" id="3.30.565.10:FF:000006">
    <property type="entry name" value="Sensor histidine kinase WalK"/>
    <property type="match status" value="1"/>
</dbReference>
<dbReference type="InterPro" id="IPR036097">
    <property type="entry name" value="HisK_dim/P_sf"/>
</dbReference>